<protein>
    <submittedName>
        <fullName evidence="1">Uncharacterized protein</fullName>
    </submittedName>
</protein>
<evidence type="ECO:0000313" key="1">
    <source>
        <dbReference type="EMBL" id="TFD65684.1"/>
    </source>
</evidence>
<name>A0A4R9AN20_9MICO</name>
<evidence type="ECO:0000313" key="2">
    <source>
        <dbReference type="Proteomes" id="UP000298154"/>
    </source>
</evidence>
<sequence>MARRRAGGEYARTVLSRDLIRLYPELYHVAADQSWPAIERHGLLSPTALVTRWGVRQGAPQAIILGKRRGESRVLEHAEFGTAVIRHQKAIHEASLEDALEDMTLTEWYAALNDRVFFHLQPRLLRDLLNARSYRDDAHTVITLNTRSLVAAHEDEIELSAINSGFAQRHSKEPRGRGTFASIEDYRHPTRSHAVTKGQDVAELAIPRGVRDLRDHVVRVERMREGTTLERLA</sequence>
<keyword evidence="2" id="KW-1185">Reference proteome</keyword>
<gene>
    <name evidence="1" type="ORF">E3T47_09070</name>
</gene>
<dbReference type="RefSeq" id="WP_134555761.1">
    <property type="nucleotide sequence ID" value="NZ_SOHK01000014.1"/>
</dbReference>
<organism evidence="1 2">
    <name type="scientific">Cryobacterium ruanii</name>
    <dbReference type="NCBI Taxonomy" id="1259197"/>
    <lineage>
        <taxon>Bacteria</taxon>
        <taxon>Bacillati</taxon>
        <taxon>Actinomycetota</taxon>
        <taxon>Actinomycetes</taxon>
        <taxon>Micrococcales</taxon>
        <taxon>Microbacteriaceae</taxon>
        <taxon>Cryobacterium</taxon>
    </lineage>
</organism>
<dbReference type="EMBL" id="SOHK01000014">
    <property type="protein sequence ID" value="TFD65684.1"/>
    <property type="molecule type" value="Genomic_DNA"/>
</dbReference>
<accession>A0A4R9AN20</accession>
<dbReference type="Pfam" id="PF22531">
    <property type="entry name" value="DUF7002"/>
    <property type="match status" value="1"/>
</dbReference>
<dbReference type="InterPro" id="IPR054271">
    <property type="entry name" value="DUF7002"/>
</dbReference>
<comment type="caution">
    <text evidence="1">The sequence shown here is derived from an EMBL/GenBank/DDBJ whole genome shotgun (WGS) entry which is preliminary data.</text>
</comment>
<dbReference type="AlphaFoldDB" id="A0A4R9AN20"/>
<proteinExistence type="predicted"/>
<reference evidence="1 2" key="1">
    <citation type="submission" date="2019-03" db="EMBL/GenBank/DDBJ databases">
        <title>Genomics of glacier-inhabiting Cryobacterium strains.</title>
        <authorList>
            <person name="Liu Q."/>
            <person name="Xin Y.-H."/>
        </authorList>
    </citation>
    <scope>NUCLEOTIDE SEQUENCE [LARGE SCALE GENOMIC DNA]</scope>
    <source>
        <strain evidence="1 2">Sr36</strain>
    </source>
</reference>
<dbReference type="Proteomes" id="UP000298154">
    <property type="component" value="Unassembled WGS sequence"/>
</dbReference>
<dbReference type="OrthoDB" id="154268at2"/>